<evidence type="ECO:0000256" key="4">
    <source>
        <dbReference type="SAM" id="MobiDB-lite"/>
    </source>
</evidence>
<reference evidence="6" key="1">
    <citation type="submission" date="2020-05" db="UniProtKB">
        <authorList>
            <consortium name="EnsemblMetazoa"/>
        </authorList>
    </citation>
    <scope>IDENTIFICATION</scope>
    <source>
        <strain evidence="6">FUMOZ</strain>
    </source>
</reference>
<dbReference type="SUPFAM" id="SSF54928">
    <property type="entry name" value="RNA-binding domain, RBD"/>
    <property type="match status" value="4"/>
</dbReference>
<dbReference type="AlphaFoldDB" id="A0A182R5Z6"/>
<dbReference type="EnsemblMetazoa" id="AFUN001592-RA">
    <property type="protein sequence ID" value="AFUN001592-PA"/>
    <property type="gene ID" value="AFUN001592"/>
</dbReference>
<feature type="compositionally biased region" description="Low complexity" evidence="4">
    <location>
        <begin position="970"/>
        <end position="983"/>
    </location>
</feature>
<dbReference type="CDD" id="cd00590">
    <property type="entry name" value="RRM_SF"/>
    <property type="match status" value="5"/>
</dbReference>
<organism evidence="6">
    <name type="scientific">Anopheles funestus</name>
    <name type="common">African malaria mosquito</name>
    <dbReference type="NCBI Taxonomy" id="62324"/>
    <lineage>
        <taxon>Eukaryota</taxon>
        <taxon>Metazoa</taxon>
        <taxon>Ecdysozoa</taxon>
        <taxon>Arthropoda</taxon>
        <taxon>Hexapoda</taxon>
        <taxon>Insecta</taxon>
        <taxon>Pterygota</taxon>
        <taxon>Neoptera</taxon>
        <taxon>Endopterygota</taxon>
        <taxon>Diptera</taxon>
        <taxon>Nematocera</taxon>
        <taxon>Culicoidea</taxon>
        <taxon>Culicidae</taxon>
        <taxon>Anophelinae</taxon>
        <taxon>Anopheles</taxon>
    </lineage>
</organism>
<evidence type="ECO:0000256" key="2">
    <source>
        <dbReference type="ARBA" id="ARBA00022884"/>
    </source>
</evidence>
<dbReference type="InterPro" id="IPR012677">
    <property type="entry name" value="Nucleotide-bd_a/b_plait_sf"/>
</dbReference>
<feature type="compositionally biased region" description="Basic residues" evidence="4">
    <location>
        <begin position="1036"/>
        <end position="1045"/>
    </location>
</feature>
<keyword evidence="2 3" id="KW-0694">RNA-binding</keyword>
<evidence type="ECO:0000256" key="3">
    <source>
        <dbReference type="PROSITE-ProRule" id="PRU00176"/>
    </source>
</evidence>
<dbReference type="STRING" id="62324.A0A182R5Z6"/>
<dbReference type="VEuPathDB" id="VectorBase:AFUN2_010426"/>
<feature type="compositionally biased region" description="Basic residues" evidence="4">
    <location>
        <begin position="984"/>
        <end position="1020"/>
    </location>
</feature>
<dbReference type="InterPro" id="IPR000504">
    <property type="entry name" value="RRM_dom"/>
</dbReference>
<evidence type="ECO:0000259" key="5">
    <source>
        <dbReference type="PROSITE" id="PS50102"/>
    </source>
</evidence>
<dbReference type="GO" id="GO:0003723">
    <property type="term" value="F:RNA binding"/>
    <property type="evidence" value="ECO:0007669"/>
    <property type="project" value="UniProtKB-UniRule"/>
</dbReference>
<feature type="compositionally biased region" description="Polar residues" evidence="4">
    <location>
        <begin position="868"/>
        <end position="879"/>
    </location>
</feature>
<dbReference type="Gene3D" id="3.30.70.330">
    <property type="match status" value="4"/>
</dbReference>
<dbReference type="Pfam" id="PF00076">
    <property type="entry name" value="RRM_1"/>
    <property type="match status" value="3"/>
</dbReference>
<feature type="compositionally biased region" description="Low complexity" evidence="4">
    <location>
        <begin position="818"/>
        <end position="834"/>
    </location>
</feature>
<feature type="region of interest" description="Disordered" evidence="4">
    <location>
        <begin position="724"/>
        <end position="743"/>
    </location>
</feature>
<feature type="compositionally biased region" description="Basic and acidic residues" evidence="4">
    <location>
        <begin position="807"/>
        <end position="817"/>
    </location>
</feature>
<feature type="compositionally biased region" description="Polar residues" evidence="4">
    <location>
        <begin position="843"/>
        <end position="859"/>
    </location>
</feature>
<protein>
    <recommendedName>
        <fullName evidence="5">RRM domain-containing protein</fullName>
    </recommendedName>
</protein>
<proteinExistence type="predicted"/>
<feature type="compositionally biased region" description="Low complexity" evidence="4">
    <location>
        <begin position="1021"/>
        <end position="1035"/>
    </location>
</feature>
<evidence type="ECO:0000256" key="1">
    <source>
        <dbReference type="ARBA" id="ARBA00022737"/>
    </source>
</evidence>
<feature type="domain" description="RRM" evidence="5">
    <location>
        <begin position="5"/>
        <end position="82"/>
    </location>
</feature>
<sequence length="1234" mass="141881">MNPNEVVYISNIPKQTSLGELHSLLKSSGNVVGSTFMRENRNDCRTKIAFVLFENEDQAAEACNLDQTLFQSHRLSVMMSNDDRKFLAGYTIVIHNTSSDTSEEDLFEACCRYGNVETVQIPTNHYAFVGFSERSAAHAAHRKLDNSMLNQHQVSVKVLDEDVRVRLEDLDSYKTPRVYNELLRAKQQYFSNHQPSHNDMQQNMMDQDDDFQDQQYNVVDVDDDPLGQFNQNDSCDDFVPQQDQQAYEEEYSPLFVYRRDVRFGKLRFQTENKTAVKVENIPREVYDEDVVIYFQKFGPILSIEKGICLNALFSKVYMINYLDEESQQRAINCFCRQVVLSDINCTLFTMIPGEALHPIKNQSVLINYVPNFILYDEIVQAFSDIGNVLYVEKKVRNNGPTIVHFSHQINMNDACQIDDIAGIVVAIVPVSQKDFIKFASSLPVFQRAVKGKLTGTPKGKYLQEIEAKEEQEKKDNIIFKTGFDPHYRNPNPKKYSFEVVLYNCPKSTKFGQLKSYFNRAGAVLAMRREPSKFDPNTWKVFVSFANYLQAYRAIRLKGRFGLDKDLIFKHIAAESPRLDCVEAVMVTIDSEENLSVAQVARGFVRCGGLYFAEKTAPNEFIIIFRDMKGAQRACEITTVERLPADVFWMKDTLKQKGRKKIVGLNMSANTGVDDDSKDHRPRVLLSEMFARKETKEKKPPAAQQIAPPATEKQEPLIVEIINKPCESPKASTSSAPPPDIKGEDLRNIIAEKRIIKSECQDQLNNLEEMERLIKQKEQDIQRRLQQLEKDEANVTALLPTTSTKRIKLSEEKAKEPTSSKSEQSSKGSGSGSSQRISPIRAEASSSSQRISTHTTTIANIPTYPGDNRTISDQMRSVSPSDRLAHERYMQIRVEKIAITQELDSLRQRFDYRKGSRVDALRDLLAGLNREQREIQIQLEAKRRFRMPDDVNYAGSSFDASPSPPPRRYSNRSLSRSRSPYRSPSRSRSRSRTPGRYVHSRTRSRSRSRRSRHLTRSRTRSPLRFARVSRSPSPQSSRHKRRRTRTPSRETNSSSVRRGYSLERDMYHIGRYHTGHLKHSVYVGNISCKVTEREIEEIFARFGRLADVDFSRYKRHGEAYFDYTNREHAFKALEMNNVKISGRRLRVAFNIDKPSNREGYTVYFTVRQPTDEQTIYRSFASYGEIDFIWYPENELFGTVSFRRTEDATDALAVNKLIDGTPIKSRPFIDKVNAVQ</sequence>
<feature type="region of interest" description="Disordered" evidence="4">
    <location>
        <begin position="952"/>
        <end position="1058"/>
    </location>
</feature>
<accession>A0A182R5Z6</accession>
<dbReference type="PROSITE" id="PS50102">
    <property type="entry name" value="RRM"/>
    <property type="match status" value="3"/>
</dbReference>
<feature type="domain" description="RRM" evidence="5">
    <location>
        <begin position="1078"/>
        <end position="1151"/>
    </location>
</feature>
<dbReference type="SMART" id="SM00360">
    <property type="entry name" value="RRM"/>
    <property type="match status" value="6"/>
</dbReference>
<evidence type="ECO:0000313" key="6">
    <source>
        <dbReference type="EnsemblMetazoa" id="AFUN001592-PA"/>
    </source>
</evidence>
<dbReference type="VEuPathDB" id="VectorBase:AFUN001592"/>
<dbReference type="PANTHER" id="PTHR24012">
    <property type="entry name" value="RNA BINDING PROTEIN"/>
    <property type="match status" value="1"/>
</dbReference>
<feature type="region of interest" description="Disordered" evidence="4">
    <location>
        <begin position="795"/>
        <end position="881"/>
    </location>
</feature>
<dbReference type="InterPro" id="IPR035979">
    <property type="entry name" value="RBD_domain_sf"/>
</dbReference>
<name>A0A182R5Z6_ANOFN</name>
<feature type="domain" description="RRM" evidence="5">
    <location>
        <begin position="90"/>
        <end position="161"/>
    </location>
</feature>
<keyword evidence="1" id="KW-0677">Repeat</keyword>